<organism evidence="1 2">
    <name type="scientific">Leptosia nina</name>
    <dbReference type="NCBI Taxonomy" id="320188"/>
    <lineage>
        <taxon>Eukaryota</taxon>
        <taxon>Metazoa</taxon>
        <taxon>Ecdysozoa</taxon>
        <taxon>Arthropoda</taxon>
        <taxon>Hexapoda</taxon>
        <taxon>Insecta</taxon>
        <taxon>Pterygota</taxon>
        <taxon>Neoptera</taxon>
        <taxon>Endopterygota</taxon>
        <taxon>Lepidoptera</taxon>
        <taxon>Glossata</taxon>
        <taxon>Ditrysia</taxon>
        <taxon>Papilionoidea</taxon>
        <taxon>Pieridae</taxon>
        <taxon>Pierinae</taxon>
        <taxon>Leptosia</taxon>
    </lineage>
</organism>
<dbReference type="Proteomes" id="UP001497472">
    <property type="component" value="Unassembled WGS sequence"/>
</dbReference>
<dbReference type="AlphaFoldDB" id="A0AAV1JSF3"/>
<keyword evidence="2" id="KW-1185">Reference proteome</keyword>
<reference evidence="1 2" key="1">
    <citation type="submission" date="2023-11" db="EMBL/GenBank/DDBJ databases">
        <authorList>
            <person name="Okamura Y."/>
        </authorList>
    </citation>
    <scope>NUCLEOTIDE SEQUENCE [LARGE SCALE GENOMIC DNA]</scope>
</reference>
<proteinExistence type="predicted"/>
<gene>
    <name evidence="1" type="ORF">LNINA_LOCUS11258</name>
</gene>
<protein>
    <submittedName>
        <fullName evidence="1">Uncharacterized protein</fullName>
    </submittedName>
</protein>
<name>A0AAV1JSF3_9NEOP</name>
<sequence>MAQLMLPAREQAEESLRGGRKGIVDSWAIIDGVMGRDCEPRVALCDRHDLLPAPGYNPISVLMTTLVQTP</sequence>
<evidence type="ECO:0000313" key="2">
    <source>
        <dbReference type="Proteomes" id="UP001497472"/>
    </source>
</evidence>
<comment type="caution">
    <text evidence="1">The sequence shown here is derived from an EMBL/GenBank/DDBJ whole genome shotgun (WGS) entry which is preliminary data.</text>
</comment>
<accession>A0AAV1JSF3</accession>
<dbReference type="EMBL" id="CAVLEF010000132">
    <property type="protein sequence ID" value="CAK1552195.1"/>
    <property type="molecule type" value="Genomic_DNA"/>
</dbReference>
<evidence type="ECO:0000313" key="1">
    <source>
        <dbReference type="EMBL" id="CAK1552195.1"/>
    </source>
</evidence>